<name>A0A0D5LUQ5_MAREN</name>
<proteinExistence type="predicted"/>
<accession>A0A0D5LUQ5</accession>
<evidence type="ECO:0000313" key="4">
    <source>
        <dbReference type="Proteomes" id="UP000032611"/>
    </source>
</evidence>
<protein>
    <recommendedName>
        <fullName evidence="2">von Hippel-Lindau disease tumour suppressor beta domain-containing protein</fullName>
    </recommendedName>
</protein>
<dbReference type="SUPFAM" id="SSF49468">
    <property type="entry name" value="VHL"/>
    <property type="match status" value="1"/>
</dbReference>
<feature type="domain" description="von Hippel-Lindau disease tumour suppressor beta" evidence="2">
    <location>
        <begin position="126"/>
        <end position="160"/>
    </location>
</feature>
<dbReference type="Proteomes" id="UP000032611">
    <property type="component" value="Chromosome"/>
</dbReference>
<keyword evidence="1" id="KW-0732">Signal</keyword>
<evidence type="ECO:0000256" key="1">
    <source>
        <dbReference type="SAM" id="SignalP"/>
    </source>
</evidence>
<keyword evidence="4" id="KW-1185">Reference proteome</keyword>
<dbReference type="InterPro" id="IPR024053">
    <property type="entry name" value="VHL_beta_dom"/>
</dbReference>
<reference evidence="3 4" key="1">
    <citation type="journal article" date="2015" name="Genome Announc.">
        <title>Complete genome sequence of Martelella endophytica YC6887, which has antifungal activity associated with a halophyte.</title>
        <authorList>
            <person name="Khan A."/>
            <person name="Khan H."/>
            <person name="Chung E.J."/>
            <person name="Hossain M.T."/>
            <person name="Chung Y.R."/>
        </authorList>
    </citation>
    <scope>NUCLEOTIDE SEQUENCE [LARGE SCALE GENOMIC DNA]</scope>
    <source>
        <strain evidence="3">YC6887</strain>
    </source>
</reference>
<evidence type="ECO:0000313" key="3">
    <source>
        <dbReference type="EMBL" id="AJY47705.1"/>
    </source>
</evidence>
<feature type="signal peptide" evidence="1">
    <location>
        <begin position="1"/>
        <end position="23"/>
    </location>
</feature>
<dbReference type="RefSeq" id="WP_045684310.1">
    <property type="nucleotide sequence ID" value="NZ_CP010803.1"/>
</dbReference>
<dbReference type="EMBL" id="CP010803">
    <property type="protein sequence ID" value="AJY47705.1"/>
    <property type="molecule type" value="Genomic_DNA"/>
</dbReference>
<dbReference type="HOGENOM" id="CLU_1459669_0_0_5"/>
<organism evidence="3 4">
    <name type="scientific">Martelella endophytica</name>
    <dbReference type="NCBI Taxonomy" id="1486262"/>
    <lineage>
        <taxon>Bacteria</taxon>
        <taxon>Pseudomonadati</taxon>
        <taxon>Pseudomonadota</taxon>
        <taxon>Alphaproteobacteria</taxon>
        <taxon>Hyphomicrobiales</taxon>
        <taxon>Aurantimonadaceae</taxon>
        <taxon>Martelella</taxon>
    </lineage>
</organism>
<dbReference type="Gene3D" id="2.60.40.780">
    <property type="entry name" value="von Hippel-Lindau disease tumour suppressor, beta domain"/>
    <property type="match status" value="1"/>
</dbReference>
<dbReference type="InterPro" id="IPR036208">
    <property type="entry name" value="VHL_sf"/>
</dbReference>
<sequence>MPGRLFCILMIVVAWSCAGSASAGWLDHREEHRIVPYADVKGWEVYAIGQSYEGFLGCGAIRTEAAGELVIERYMGHWQLVVPTGRSDEDRYDGALVLYGIRTEFTGARRLVHFEGGTALGFPFDLYWIDPDGAWLLYTRLVPGQGMDMETYVGHQWVARLDDNECAYAEITPRLSTVVFQYEDD</sequence>
<dbReference type="AlphaFoldDB" id="A0A0D5LUQ5"/>
<dbReference type="Pfam" id="PF01847">
    <property type="entry name" value="VHL"/>
    <property type="match status" value="1"/>
</dbReference>
<feature type="chain" id="PRO_5002295269" description="von Hippel-Lindau disease tumour suppressor beta domain-containing protein" evidence="1">
    <location>
        <begin position="24"/>
        <end position="185"/>
    </location>
</feature>
<dbReference type="OrthoDB" id="7876204at2"/>
<dbReference type="KEGG" id="mey:TM49_21765"/>
<evidence type="ECO:0000259" key="2">
    <source>
        <dbReference type="Pfam" id="PF01847"/>
    </source>
</evidence>
<gene>
    <name evidence="3" type="ORF">TM49_21765</name>
</gene>
<dbReference type="InterPro" id="IPR037140">
    <property type="entry name" value="VHL_beta_dom_sf"/>
</dbReference>
<dbReference type="PATRIC" id="fig|1486262.3.peg.4496"/>